<name>A0A226X8F6_CABSO</name>
<dbReference type="Proteomes" id="UP000214720">
    <property type="component" value="Unassembled WGS sequence"/>
</dbReference>
<dbReference type="InterPro" id="IPR025979">
    <property type="entry name" value="ChrR-like_cupin_dom"/>
</dbReference>
<reference evidence="3" key="1">
    <citation type="submission" date="2017-01" db="EMBL/GenBank/DDBJ databases">
        <title>Genome Analysis of Deinococcus marmoris KOPRI26562.</title>
        <authorList>
            <person name="Kim J.H."/>
            <person name="Oh H.-M."/>
        </authorList>
    </citation>
    <scope>NUCLEOTIDE SEQUENCE [LARGE SCALE GENOMIC DNA]</scope>
    <source>
        <strain evidence="3">PAMC 26633</strain>
    </source>
</reference>
<gene>
    <name evidence="2" type="ORF">BSU04_05870</name>
</gene>
<feature type="domain" description="ChrR-like cupin" evidence="1">
    <location>
        <begin position="18"/>
        <end position="113"/>
    </location>
</feature>
<evidence type="ECO:0000313" key="2">
    <source>
        <dbReference type="EMBL" id="OXC79613.1"/>
    </source>
</evidence>
<dbReference type="InterPro" id="IPR014710">
    <property type="entry name" value="RmlC-like_jellyroll"/>
</dbReference>
<protein>
    <recommendedName>
        <fullName evidence="1">ChrR-like cupin domain-containing protein</fullName>
    </recommendedName>
</protein>
<dbReference type="AlphaFoldDB" id="A0A226X8F6"/>
<dbReference type="Gene3D" id="2.60.120.10">
    <property type="entry name" value="Jelly Rolls"/>
    <property type="match status" value="1"/>
</dbReference>
<accession>A0A226X8F6</accession>
<dbReference type="RefSeq" id="WP_089159662.1">
    <property type="nucleotide sequence ID" value="NZ_MTHB01000034.1"/>
</dbReference>
<dbReference type="SUPFAM" id="SSF51182">
    <property type="entry name" value="RmlC-like cupins"/>
    <property type="match status" value="1"/>
</dbReference>
<evidence type="ECO:0000259" key="1">
    <source>
        <dbReference type="Pfam" id="PF12973"/>
    </source>
</evidence>
<dbReference type="Pfam" id="PF12973">
    <property type="entry name" value="Cupin_7"/>
    <property type="match status" value="1"/>
</dbReference>
<dbReference type="OrthoDB" id="9801227at2"/>
<proteinExistence type="predicted"/>
<organism evidence="2 3">
    <name type="scientific">Caballeronia sordidicola</name>
    <name type="common">Burkholderia sordidicola</name>
    <dbReference type="NCBI Taxonomy" id="196367"/>
    <lineage>
        <taxon>Bacteria</taxon>
        <taxon>Pseudomonadati</taxon>
        <taxon>Pseudomonadota</taxon>
        <taxon>Betaproteobacteria</taxon>
        <taxon>Burkholderiales</taxon>
        <taxon>Burkholderiaceae</taxon>
        <taxon>Caballeronia</taxon>
    </lineage>
</organism>
<dbReference type="InterPro" id="IPR011051">
    <property type="entry name" value="RmlC_Cupin_sf"/>
</dbReference>
<dbReference type="EMBL" id="MTHB01000034">
    <property type="protein sequence ID" value="OXC79613.1"/>
    <property type="molecule type" value="Genomic_DNA"/>
</dbReference>
<comment type="caution">
    <text evidence="2">The sequence shown here is derived from an EMBL/GenBank/DDBJ whole genome shotgun (WGS) entry which is preliminary data.</text>
</comment>
<sequence length="122" mass="13131">MISSTTGVALGPDVQGSHFLDATALQWQPTDTPGFDIVTLFENPFTGESTAMMRVEPGAGTGAHSHALFEEIYVLEGDFSDEERTYLRGQYCVRSPGTLHTAASERGCVVMLIYRSTAAVSP</sequence>
<evidence type="ECO:0000313" key="3">
    <source>
        <dbReference type="Proteomes" id="UP000214720"/>
    </source>
</evidence>